<organism evidence="1 2">
    <name type="scientific">[Collinsella] massiliensis</name>
    <dbReference type="NCBI Taxonomy" id="1232426"/>
    <lineage>
        <taxon>Bacteria</taxon>
        <taxon>Bacillati</taxon>
        <taxon>Actinomycetota</taxon>
        <taxon>Coriobacteriia</taxon>
        <taxon>Coriobacteriales</taxon>
        <taxon>Coriobacteriaceae</taxon>
        <taxon>Enorma</taxon>
    </lineage>
</organism>
<keyword evidence="2" id="KW-1185">Reference proteome</keyword>
<proteinExistence type="predicted"/>
<gene>
    <name evidence="1" type="ORF">B5G02_01965</name>
</gene>
<name>A0A1Y3Y232_9ACTN</name>
<comment type="caution">
    <text evidence="1">The sequence shown here is derived from an EMBL/GenBank/DDBJ whole genome shotgun (WGS) entry which is preliminary data.</text>
</comment>
<reference evidence="2" key="1">
    <citation type="submission" date="2017-04" db="EMBL/GenBank/DDBJ databases">
        <title>Function of individual gut microbiota members based on whole genome sequencing of pure cultures obtained from chicken caecum.</title>
        <authorList>
            <person name="Medvecky M."/>
            <person name="Cejkova D."/>
            <person name="Polansky O."/>
            <person name="Karasova D."/>
            <person name="Kubasova T."/>
            <person name="Cizek A."/>
            <person name="Rychlik I."/>
        </authorList>
    </citation>
    <scope>NUCLEOTIDE SEQUENCE [LARGE SCALE GENOMIC DNA]</scope>
    <source>
        <strain evidence="2">An5</strain>
    </source>
</reference>
<protein>
    <submittedName>
        <fullName evidence="1">Uncharacterized protein</fullName>
    </submittedName>
</protein>
<dbReference type="OrthoDB" id="3188072at2"/>
<evidence type="ECO:0000313" key="2">
    <source>
        <dbReference type="Proteomes" id="UP000195781"/>
    </source>
</evidence>
<dbReference type="Proteomes" id="UP000195781">
    <property type="component" value="Unassembled WGS sequence"/>
</dbReference>
<dbReference type="AlphaFoldDB" id="A0A1Y3Y232"/>
<accession>A0A1Y3Y232</accession>
<evidence type="ECO:0000313" key="1">
    <source>
        <dbReference type="EMBL" id="OUN89537.1"/>
    </source>
</evidence>
<dbReference type="EMBL" id="NFIE01000003">
    <property type="protein sequence ID" value="OUN89537.1"/>
    <property type="molecule type" value="Genomic_DNA"/>
</dbReference>
<sequence length="434" mass="47721">MLALLVGCLLLAGGALFLAGCSNLGEFDASAVTRQAERYYERKYGERTKVLDIWEDRSFQLFSDQSSGRAFCTMEDGSTVLVDFEAGVIGDNRQQDEIVAAYEQRFRDALEDGTRQLEASGYTVDRLLINGSSPNQAGFLSGRISPWTWQRDEDAAEQTGSFFYTRYTGDEDFFAEEAPRVNLGSPVVWVELSGPHASYEGGFPMDVPEQPEWVEPLDELCRSLLPLTDGDPETRVQVYQAGYLEGGAEGCGKLGELNPFGAADGAGDWLIVDWIPLGHGVYATSDEPGVRLRADDLSLRVDANAYTFDELRDSGSLVEREGRPLQPEAFEVYQLEPAAAVFSSAPSDVQEHGWFNIAIAYDNGAVASELAQRGVETQALYPSLYSIEPNPAAAEHEDEPPYEIGMMRAETLENGFQYRTATLSATEPLTLARM</sequence>